<gene>
    <name evidence="2" type="ordered locus">Maeo_1135</name>
</gene>
<dbReference type="Proteomes" id="UP000001106">
    <property type="component" value="Chromosome"/>
</dbReference>
<evidence type="ECO:0000313" key="3">
    <source>
        <dbReference type="Proteomes" id="UP000001106"/>
    </source>
</evidence>
<dbReference type="eggNOG" id="arCOG05081">
    <property type="taxonomic scope" value="Archaea"/>
</dbReference>
<accession>A6UW40</accession>
<dbReference type="KEGG" id="mae:Maeo_1135"/>
<reference evidence="2" key="1">
    <citation type="submission" date="2007-06" db="EMBL/GenBank/DDBJ databases">
        <title>Complete sequence of Methanococcus aeolicus Nankai-3.</title>
        <authorList>
            <consortium name="US DOE Joint Genome Institute"/>
            <person name="Copeland A."/>
            <person name="Lucas S."/>
            <person name="Lapidus A."/>
            <person name="Barry K."/>
            <person name="Glavina del Rio T."/>
            <person name="Dalin E."/>
            <person name="Tice H."/>
            <person name="Pitluck S."/>
            <person name="Chain P."/>
            <person name="Malfatti S."/>
            <person name="Shin M."/>
            <person name="Vergez L."/>
            <person name="Schmutz J."/>
            <person name="Larimer F."/>
            <person name="Land M."/>
            <person name="Hauser L."/>
            <person name="Kyrpides N."/>
            <person name="Lykidis A."/>
            <person name="Sieprawska-Lupa M."/>
            <person name="Whitman W.B."/>
            <person name="Richardson P."/>
        </authorList>
    </citation>
    <scope>NUCLEOTIDE SEQUENCE [LARGE SCALE GENOMIC DNA]</scope>
    <source>
        <strain evidence="2">Nankai-3</strain>
    </source>
</reference>
<dbReference type="EMBL" id="CP000743">
    <property type="protein sequence ID" value="ABR56712.1"/>
    <property type="molecule type" value="Genomic_DNA"/>
</dbReference>
<organism evidence="2 3">
    <name type="scientific">Methanococcus aeolicus (strain ATCC BAA-1280 / DSM 17508 / OCM 812 / Nankai-3)</name>
    <dbReference type="NCBI Taxonomy" id="419665"/>
    <lineage>
        <taxon>Archaea</taxon>
        <taxon>Methanobacteriati</taxon>
        <taxon>Methanobacteriota</taxon>
        <taxon>Methanomada group</taxon>
        <taxon>Methanococci</taxon>
        <taxon>Methanococcales</taxon>
        <taxon>Methanococcaceae</taxon>
        <taxon>Methanococcus</taxon>
    </lineage>
</organism>
<sequence>MRDIMVLKIITIICILFLSLSCCLDNFNDEVNTINNNHNNTNNIKNNTINNNNKNNIIINNMSNNISVNMSAEYNIVKFGTHGNDKPSYSIIADNKYNKTTIYIYAGKKPSSDYKIKISKIIKDNNNNLIIYMNETQPNNPDMIITSPYVVVRVSGIYNNVNIVFK</sequence>
<dbReference type="PROSITE" id="PS51257">
    <property type="entry name" value="PROKAR_LIPOPROTEIN"/>
    <property type="match status" value="1"/>
</dbReference>
<keyword evidence="3" id="KW-1185">Reference proteome</keyword>
<dbReference type="HOGENOM" id="CLU_138329_0_0_2"/>
<proteinExistence type="predicted"/>
<evidence type="ECO:0000313" key="2">
    <source>
        <dbReference type="EMBL" id="ABR56712.1"/>
    </source>
</evidence>
<protein>
    <recommendedName>
        <fullName evidence="1">PrcB C-terminal domain-containing protein</fullName>
    </recommendedName>
</protein>
<evidence type="ECO:0000259" key="1">
    <source>
        <dbReference type="Pfam" id="PF14343"/>
    </source>
</evidence>
<feature type="domain" description="PrcB C-terminal" evidence="1">
    <location>
        <begin position="102"/>
        <end position="154"/>
    </location>
</feature>
<dbReference type="InterPro" id="IPR025748">
    <property type="entry name" value="PrcB_C_dom"/>
</dbReference>
<dbReference type="Pfam" id="PF14343">
    <property type="entry name" value="PrcB_C"/>
    <property type="match status" value="1"/>
</dbReference>
<dbReference type="STRING" id="419665.Maeo_1135"/>
<dbReference type="AlphaFoldDB" id="A6UW40"/>
<name>A6UW40_META3</name>